<keyword evidence="2" id="KW-0472">Membrane</keyword>
<accession>A0A1Q9D002</accession>
<feature type="compositionally biased region" description="Low complexity" evidence="1">
    <location>
        <begin position="669"/>
        <end position="687"/>
    </location>
</feature>
<evidence type="ECO:0000313" key="4">
    <source>
        <dbReference type="EMBL" id="OLP88492.1"/>
    </source>
</evidence>
<keyword evidence="4" id="KW-0418">Kinase</keyword>
<dbReference type="PROSITE" id="PS00888">
    <property type="entry name" value="CNMP_BINDING_1"/>
    <property type="match status" value="1"/>
</dbReference>
<dbReference type="InterPro" id="IPR050503">
    <property type="entry name" value="cAMP-dep_PK_reg_su-like"/>
</dbReference>
<dbReference type="EMBL" id="LSRX01000812">
    <property type="protein sequence ID" value="OLP88492.1"/>
    <property type="molecule type" value="Genomic_DNA"/>
</dbReference>
<feature type="transmembrane region" description="Helical" evidence="2">
    <location>
        <begin position="120"/>
        <end position="141"/>
    </location>
</feature>
<feature type="region of interest" description="Disordered" evidence="1">
    <location>
        <begin position="540"/>
        <end position="605"/>
    </location>
</feature>
<dbReference type="InterPro" id="IPR018488">
    <property type="entry name" value="cNMP-bd_CS"/>
</dbReference>
<feature type="transmembrane region" description="Helical" evidence="2">
    <location>
        <begin position="12"/>
        <end position="33"/>
    </location>
</feature>
<evidence type="ECO:0000313" key="5">
    <source>
        <dbReference type="Proteomes" id="UP000186817"/>
    </source>
</evidence>
<feature type="domain" description="Cyclic nucleotide-binding" evidence="3">
    <location>
        <begin position="2387"/>
        <end position="2493"/>
    </location>
</feature>
<dbReference type="SUPFAM" id="SSF51206">
    <property type="entry name" value="cAMP-binding domain-like"/>
    <property type="match status" value="2"/>
</dbReference>
<dbReference type="Proteomes" id="UP000186817">
    <property type="component" value="Unassembled WGS sequence"/>
</dbReference>
<evidence type="ECO:0000256" key="1">
    <source>
        <dbReference type="SAM" id="MobiDB-lite"/>
    </source>
</evidence>
<protein>
    <submittedName>
        <fullName evidence="4">cAMP-dependent protein kinase regulatory subunit</fullName>
    </submittedName>
</protein>
<dbReference type="GO" id="GO:0005829">
    <property type="term" value="C:cytosol"/>
    <property type="evidence" value="ECO:0007669"/>
    <property type="project" value="TreeGrafter"/>
</dbReference>
<evidence type="ECO:0000259" key="3">
    <source>
        <dbReference type="PROSITE" id="PS50042"/>
    </source>
</evidence>
<evidence type="ECO:0000256" key="2">
    <source>
        <dbReference type="SAM" id="Phobius"/>
    </source>
</evidence>
<dbReference type="GO" id="GO:0016301">
    <property type="term" value="F:kinase activity"/>
    <property type="evidence" value="ECO:0007669"/>
    <property type="project" value="UniProtKB-KW"/>
</dbReference>
<dbReference type="CDD" id="cd00038">
    <property type="entry name" value="CAP_ED"/>
    <property type="match status" value="2"/>
</dbReference>
<name>A0A1Q9D002_SYMMI</name>
<comment type="caution">
    <text evidence="4">The sequence shown here is derived from an EMBL/GenBank/DDBJ whole genome shotgun (WGS) entry which is preliminary data.</text>
</comment>
<dbReference type="InterPro" id="IPR014710">
    <property type="entry name" value="RmlC-like_jellyroll"/>
</dbReference>
<dbReference type="InterPro" id="IPR000595">
    <property type="entry name" value="cNMP-bd_dom"/>
</dbReference>
<proteinExistence type="predicted"/>
<reference evidence="4 5" key="1">
    <citation type="submission" date="2016-02" db="EMBL/GenBank/DDBJ databases">
        <title>Genome analysis of coral dinoflagellate symbionts highlights evolutionary adaptations to a symbiotic lifestyle.</title>
        <authorList>
            <person name="Aranda M."/>
            <person name="Li Y."/>
            <person name="Liew Y.J."/>
            <person name="Baumgarten S."/>
            <person name="Simakov O."/>
            <person name="Wilson M."/>
            <person name="Piel J."/>
            <person name="Ashoor H."/>
            <person name="Bougouffa S."/>
            <person name="Bajic V.B."/>
            <person name="Ryu T."/>
            <person name="Ravasi T."/>
            <person name="Bayer T."/>
            <person name="Micklem G."/>
            <person name="Kim H."/>
            <person name="Bhak J."/>
            <person name="Lajeunesse T.C."/>
            <person name="Voolstra C.R."/>
        </authorList>
    </citation>
    <scope>NUCLEOTIDE SEQUENCE [LARGE SCALE GENOMIC DNA]</scope>
    <source>
        <strain evidence="4 5">CCMP2467</strain>
    </source>
</reference>
<dbReference type="Gene3D" id="2.60.120.10">
    <property type="entry name" value="Jelly Rolls"/>
    <property type="match status" value="2"/>
</dbReference>
<feature type="region of interest" description="Disordered" evidence="1">
    <location>
        <begin position="1538"/>
        <end position="1570"/>
    </location>
</feature>
<feature type="region of interest" description="Disordered" evidence="1">
    <location>
        <begin position="2161"/>
        <end position="2209"/>
    </location>
</feature>
<feature type="region of interest" description="Disordered" evidence="1">
    <location>
        <begin position="619"/>
        <end position="709"/>
    </location>
</feature>
<feature type="domain" description="Cyclic nucleotide-binding" evidence="3">
    <location>
        <begin position="2258"/>
        <end position="2384"/>
    </location>
</feature>
<dbReference type="GO" id="GO:0005952">
    <property type="term" value="C:cAMP-dependent protein kinase complex"/>
    <property type="evidence" value="ECO:0007669"/>
    <property type="project" value="InterPro"/>
</dbReference>
<keyword evidence="2" id="KW-1133">Transmembrane helix</keyword>
<dbReference type="Pfam" id="PF00027">
    <property type="entry name" value="cNMP_binding"/>
    <property type="match status" value="2"/>
</dbReference>
<dbReference type="InterPro" id="IPR018490">
    <property type="entry name" value="cNMP-bd_dom_sf"/>
</dbReference>
<keyword evidence="2" id="KW-0812">Transmembrane</keyword>
<dbReference type="GO" id="GO:0030552">
    <property type="term" value="F:cAMP binding"/>
    <property type="evidence" value="ECO:0007669"/>
    <property type="project" value="TreeGrafter"/>
</dbReference>
<dbReference type="PROSITE" id="PS50042">
    <property type="entry name" value="CNMP_BINDING_3"/>
    <property type="match status" value="2"/>
</dbReference>
<dbReference type="SMART" id="SM00100">
    <property type="entry name" value="cNMP"/>
    <property type="match status" value="2"/>
</dbReference>
<keyword evidence="5" id="KW-1185">Reference proteome</keyword>
<feature type="transmembrane region" description="Helical" evidence="2">
    <location>
        <begin position="2030"/>
        <end position="2048"/>
    </location>
</feature>
<feature type="transmembrane region" description="Helical" evidence="2">
    <location>
        <begin position="2060"/>
        <end position="2080"/>
    </location>
</feature>
<sequence length="2502" mass="273462">MDAVPRQLDTKLGSSFVGVCAAFQALFLCRAIYLCFSRRDYLLDVARSILKTFVCSGCGSKPADVSATEDEQLVNQQICELRLQMARLFMRYTCALLGFFLFFQQLRVLQDADRWISNNAMWLVVASFGASGFVNLFSALLTMTNLDVVYVVISLCCTVQLSPWHVELADATLTSICILGFARLPAIAIAGRPILVVALNAAPLALVSFRSIWEEVPPSFVNAEVSGFLVTSLASLSLQAGLKRRTEHDLLYSKMATNLKAASSLLGLTCDAVVELDGDLRVVQDSAALAAMLLCAGSTLAGRDFRDFVQKSDTDQALELLKRFDGSQPDVNTQAFHTRLQDCDCNKIPTEVFQVVYRTTRGEARHLIGLRDVTDQGCLVRGKSADSSDIQLSYPMMPVDTLTPMTSQSVSTAAVSFSATGPQALPSSQRNVSVTRVQNKLLFMQMDMDRRVVSTSSRAICVGQTLVDLFSARGAEVLQSAWAEASESAKKVLAIRASGTSSMLSADARLNSRFSCDRLRPLMWCPPQYSYDGLDALARAPRVSTPPPRSARSKLCDGRSTGSQKARRPLPSSPPGSLSPLRANKGPHHHRPYWPCSPRGQAHAEDGIKTGVPLTASAKLAGGLRPSTPPQQPRRSRFRRGSPAKWSEEAVWQLPNSSDAGHGWPGSPSSASNATGLSGASTAAGPSPEKPPKVEITPPRLEVQEPRRAHGSVSFRQAVSYVSRLPGGVSIRAKFAMPWTGRVAKIECDRYETKLTVPGHSFPRGAEIRVDGIPMLEGERFLVDRHPRMGRSSFNICQNVAVDVAEIDSANSVVRTKVPHQLGEKHSSLKLFAFDPVANEHIKRSYCIREVIDDKSLRLQEYCDAKKLLLPAELGADWEQTRLQKEACEVVLPRKACSSEIGVMASLVPKPPPSPKSCMHEWQEAVRAARSASKLTEPVQELSQPKSPDVSLLRVGSCGWDDCSGLFERTAHLHFQKDPGLVFIRYIEHLGWCLFADVQPLHPLREERRYLNLAAGQAPQLLYIRQDPGVCGQWEPVIGPAPGPFVAVHREISVRSGAQTGTQSSLLLMPGVSSTVLDVLCNYSSATWRGGMTPAMASDAVWGQSPVQALLSAFTLFQDIMSCSAVCRTWREALNPFADLQALCYRALGLPEGSKVRLPSIQECVCSTVLAGMFWEDPISVAGHSIFRSNAWPALISGVEISGEMGEEEDHCLRGPVCELLNKLAPTFQQVARQIFREVPLAWKTKPRTLSLEWCGDYQVATCDLLGLSASDTGKQTCACLAQEGELLALDGSRLLPPSATALSPLKVKGLRLESSSFGKSAKVQQAKAPGSRCGTVYCSIPKEETEQEPPKEGCPFCADYVNGQVGASQFSGYFKMLFSTSDSKLISFTITFDFPTCFATSEGPEVISELQKLVPWCMDAVDDWDNEHDGSLYGEDVDDDQDPGENDQTDSEEEEMEEGEEEEEVNGIQVKRGFRLDLLWIVVEKEEDAGSQRGRTVMIFPLQQHPEREDNERIWQGNERQEHDYLKAAAAAAGGLPSADADTLRKQTASSDFSEASWKPQATPEDGDEWEDIAARRRSSLASASTSATAPKARHSRASIMGIKGEFDRRGSQRRSVGKSIDFVEFFLFLCRVPTANAVMVARLENYALLCWIFKDASWVLLFPYTAWVALAGALCFETCYLVSSFQDADIFQRLHRLVPLIWISGNGMWMTAELLYEKPSPNIQFQWFQEPVLGKLEGPDDAMRVTAGLLFAAAFLCCCISQALGRTKSTSARTLDEIGVKSLVGDSGDVLKQPNLSARIGVKSLVGDSGDVLKQPNLSARIGVKSLVGDSGDVLKQPNLSARIGVKSLVGDSGDVLKQPNLSARIGVKSLVGDSGDVLKQPNLSARIGVKSLVGDSGDVLKQPNLSARIGVKSLVGDSGDVLKQPNLSARIGVKSLVGDSGDVLKQPNLSARIGVKSLVGDSGDVLKQPSLSARLDQDGWIGFWALKDFFWLLAYVWPASVWPALFCSAMVLALLLRAVSLKEDRRGSLFLAETTWLIANTVWLVSELLLSDSHPGLRVVAAMILLIAAVLNIRAMASDKETPSEMSAFDFSPAGSSMKFPRAGRPLLHPFTDNVPTDPPISLATPISKPLPSQLQNLQYEAPVDLLDTTLLRGRAESQSYDVDGEDDVSEPPTQTEDADEVASLNSSEEEADVQSPKASALCPPSGLATRATQRRFGVTAQSSSGWNVSWTAPEESKTAEQSAALREALRQCPFMKKIDDDTLESLVRAMPVRTFDPGAIVCRQGARDDCAYVIVEGSVNVFQEPDLETDPDGAQVFVRPLTRGRLFGEFSMLWSTPRTRSVYVDQQQAVLGVLTQEVFRNLVVRNEMKERSRREACLRRSAMLETLDDEEIAQLADALQKKCFEEGEVIVRQGDTGNELYVVLEGTCVVTVETGSKDRDRDIQECKRCYAGDMFGEKALLEKTKRCATVSAATKVEVLALRRDSFERMRAPQHPSPF</sequence>
<dbReference type="GO" id="GO:0034236">
    <property type="term" value="F:protein kinase A catalytic subunit binding"/>
    <property type="evidence" value="ECO:0007669"/>
    <property type="project" value="TreeGrafter"/>
</dbReference>
<feature type="transmembrane region" description="Helical" evidence="2">
    <location>
        <begin position="148"/>
        <end position="166"/>
    </location>
</feature>
<feature type="transmembrane region" description="Helical" evidence="2">
    <location>
        <begin position="2006"/>
        <end position="2023"/>
    </location>
</feature>
<feature type="compositionally biased region" description="Acidic residues" evidence="1">
    <location>
        <begin position="1436"/>
        <end position="1466"/>
    </location>
</feature>
<feature type="transmembrane region" description="Helical" evidence="2">
    <location>
        <begin position="88"/>
        <end position="108"/>
    </location>
</feature>
<keyword evidence="4" id="KW-0808">Transferase</keyword>
<dbReference type="OrthoDB" id="430168at2759"/>
<gene>
    <name evidence="4" type="primary">pkaR</name>
    <name evidence="4" type="ORF">AK812_SmicGene30181</name>
</gene>
<feature type="region of interest" description="Disordered" evidence="1">
    <location>
        <begin position="1428"/>
        <end position="1467"/>
    </location>
</feature>
<dbReference type="GO" id="GO:0004862">
    <property type="term" value="F:cAMP-dependent protein kinase inhibitor activity"/>
    <property type="evidence" value="ECO:0007669"/>
    <property type="project" value="TreeGrafter"/>
</dbReference>
<dbReference type="PANTHER" id="PTHR11635">
    <property type="entry name" value="CAMP-DEPENDENT PROTEIN KINASE REGULATORY CHAIN"/>
    <property type="match status" value="1"/>
</dbReference>
<organism evidence="4 5">
    <name type="scientific">Symbiodinium microadriaticum</name>
    <name type="common">Dinoflagellate</name>
    <name type="synonym">Zooxanthella microadriatica</name>
    <dbReference type="NCBI Taxonomy" id="2951"/>
    <lineage>
        <taxon>Eukaryota</taxon>
        <taxon>Sar</taxon>
        <taxon>Alveolata</taxon>
        <taxon>Dinophyceae</taxon>
        <taxon>Suessiales</taxon>
        <taxon>Symbiodiniaceae</taxon>
        <taxon>Symbiodinium</taxon>
    </lineage>
</organism>
<dbReference type="PANTHER" id="PTHR11635:SF152">
    <property type="entry name" value="CAMP-DEPENDENT PROTEIN KINASE TYPE I REGULATORY SUBUNIT-RELATED"/>
    <property type="match status" value="1"/>
</dbReference>